<dbReference type="Pfam" id="PF00583">
    <property type="entry name" value="Acetyltransf_1"/>
    <property type="match status" value="1"/>
</dbReference>
<dbReference type="Proteomes" id="UP000237846">
    <property type="component" value="Unassembled WGS sequence"/>
</dbReference>
<organism evidence="5 6">
    <name type="scientific">Allonocardiopsis opalescens</name>
    <dbReference type="NCBI Taxonomy" id="1144618"/>
    <lineage>
        <taxon>Bacteria</taxon>
        <taxon>Bacillati</taxon>
        <taxon>Actinomycetota</taxon>
        <taxon>Actinomycetes</taxon>
        <taxon>Streptosporangiales</taxon>
        <taxon>Allonocardiopsis</taxon>
    </lineage>
</organism>
<dbReference type="GO" id="GO:0016747">
    <property type="term" value="F:acyltransferase activity, transferring groups other than amino-acyl groups"/>
    <property type="evidence" value="ECO:0007669"/>
    <property type="project" value="InterPro"/>
</dbReference>
<dbReference type="PANTHER" id="PTHR43877">
    <property type="entry name" value="AMINOALKYLPHOSPHONATE N-ACETYLTRANSFERASE-RELATED-RELATED"/>
    <property type="match status" value="1"/>
</dbReference>
<comment type="caution">
    <text evidence="5">The sequence shown here is derived from an EMBL/GenBank/DDBJ whole genome shotgun (WGS) entry which is preliminary data.</text>
</comment>
<dbReference type="InterPro" id="IPR050832">
    <property type="entry name" value="Bact_Acetyltransf"/>
</dbReference>
<proteinExistence type="predicted"/>
<evidence type="ECO:0000313" key="6">
    <source>
        <dbReference type="Proteomes" id="UP000237846"/>
    </source>
</evidence>
<reference evidence="5 6" key="1">
    <citation type="submission" date="2018-03" db="EMBL/GenBank/DDBJ databases">
        <title>Genomic Encyclopedia of Archaeal and Bacterial Type Strains, Phase II (KMG-II): from individual species to whole genera.</title>
        <authorList>
            <person name="Goeker M."/>
        </authorList>
    </citation>
    <scope>NUCLEOTIDE SEQUENCE [LARGE SCALE GENOMIC DNA]</scope>
    <source>
        <strain evidence="5 6">DSM 45601</strain>
    </source>
</reference>
<dbReference type="Gene3D" id="3.40.630.30">
    <property type="match status" value="1"/>
</dbReference>
<evidence type="ECO:0000256" key="3">
    <source>
        <dbReference type="SAM" id="MobiDB-lite"/>
    </source>
</evidence>
<dbReference type="PROSITE" id="PS51186">
    <property type="entry name" value="GNAT"/>
    <property type="match status" value="1"/>
</dbReference>
<evidence type="ECO:0000256" key="2">
    <source>
        <dbReference type="ARBA" id="ARBA00023315"/>
    </source>
</evidence>
<evidence type="ECO:0000256" key="1">
    <source>
        <dbReference type="ARBA" id="ARBA00022679"/>
    </source>
</evidence>
<dbReference type="EMBL" id="PVZC01000008">
    <property type="protein sequence ID" value="PRX96228.1"/>
    <property type="molecule type" value="Genomic_DNA"/>
</dbReference>
<sequence length="177" mass="19688">MDDPQTMTIRRYRPGDAAAVLDLHRTALRAVGLRPGDGVYYDHDLVGGGVDAVYLRADGEFLVGECQGRIVAMVGLRRVDADTAEVVRLRVHPAWQRRGLGRRMLRAVERRAAELGYRTLRGDTTLVQSAALRLYLASGWRETARRRVGELTVVEGEKRLRPRPPGPSPRPPARAAE</sequence>
<gene>
    <name evidence="5" type="ORF">CLV72_108235</name>
</gene>
<dbReference type="AlphaFoldDB" id="A0A2T0PXQ5"/>
<name>A0A2T0PXQ5_9ACTN</name>
<keyword evidence="6" id="KW-1185">Reference proteome</keyword>
<evidence type="ECO:0000313" key="5">
    <source>
        <dbReference type="EMBL" id="PRX96228.1"/>
    </source>
</evidence>
<evidence type="ECO:0000259" key="4">
    <source>
        <dbReference type="PROSITE" id="PS51186"/>
    </source>
</evidence>
<dbReference type="SUPFAM" id="SSF55729">
    <property type="entry name" value="Acyl-CoA N-acyltransferases (Nat)"/>
    <property type="match status" value="1"/>
</dbReference>
<dbReference type="RefSeq" id="WP_245930424.1">
    <property type="nucleotide sequence ID" value="NZ_PVZC01000008.1"/>
</dbReference>
<dbReference type="InterPro" id="IPR016181">
    <property type="entry name" value="Acyl_CoA_acyltransferase"/>
</dbReference>
<feature type="compositionally biased region" description="Pro residues" evidence="3">
    <location>
        <begin position="163"/>
        <end position="177"/>
    </location>
</feature>
<feature type="domain" description="N-acetyltransferase" evidence="4">
    <location>
        <begin position="7"/>
        <end position="161"/>
    </location>
</feature>
<accession>A0A2T0PXQ5</accession>
<feature type="region of interest" description="Disordered" evidence="3">
    <location>
        <begin position="155"/>
        <end position="177"/>
    </location>
</feature>
<keyword evidence="1 5" id="KW-0808">Transferase</keyword>
<protein>
    <submittedName>
        <fullName evidence="5">Acetyltransferase (GNAT) family protein</fullName>
    </submittedName>
</protein>
<keyword evidence="2" id="KW-0012">Acyltransferase</keyword>
<dbReference type="InterPro" id="IPR000182">
    <property type="entry name" value="GNAT_dom"/>
</dbReference>
<dbReference type="PANTHER" id="PTHR43877:SF5">
    <property type="entry name" value="BLL8307 PROTEIN"/>
    <property type="match status" value="1"/>
</dbReference>